<evidence type="ECO:0000256" key="4">
    <source>
        <dbReference type="ARBA" id="ARBA00022801"/>
    </source>
</evidence>
<dbReference type="Proteomes" id="UP000033202">
    <property type="component" value="Unassembled WGS sequence"/>
</dbReference>
<gene>
    <name evidence="9" type="ORF">SCH01S_48_01490</name>
</gene>
<dbReference type="OrthoDB" id="9782620at2"/>
<keyword evidence="2 8" id="KW-0645">Protease</keyword>
<reference evidence="9 10" key="1">
    <citation type="submission" date="2015-04" db="EMBL/GenBank/DDBJ databases">
        <title>Whole genome shotgun sequence of Sphingomonas changbaiensis NBRC 104936.</title>
        <authorList>
            <person name="Katano-Makiyama Y."/>
            <person name="Hosoyama A."/>
            <person name="Hashimoto M."/>
            <person name="Noguchi M."/>
            <person name="Tsuchikane K."/>
            <person name="Ohji S."/>
            <person name="Yamazoe A."/>
            <person name="Ichikawa N."/>
            <person name="Kimura A."/>
            <person name="Fujita N."/>
        </authorList>
    </citation>
    <scope>NUCLEOTIDE SEQUENCE [LARGE SCALE GENOMIC DNA]</scope>
    <source>
        <strain evidence="9 10">NBRC 104936</strain>
    </source>
</reference>
<keyword evidence="3" id="KW-0227">DNA damage</keyword>
<evidence type="ECO:0000256" key="2">
    <source>
        <dbReference type="ARBA" id="ARBA00022670"/>
    </source>
</evidence>
<dbReference type="SUPFAM" id="SSF143081">
    <property type="entry name" value="BB1717-like"/>
    <property type="match status" value="1"/>
</dbReference>
<evidence type="ECO:0000256" key="8">
    <source>
        <dbReference type="RuleBase" id="RU364100"/>
    </source>
</evidence>
<accession>A0A0E9MSP3</accession>
<evidence type="ECO:0000256" key="1">
    <source>
        <dbReference type="ARBA" id="ARBA00008136"/>
    </source>
</evidence>
<dbReference type="Pfam" id="PF02586">
    <property type="entry name" value="SRAP"/>
    <property type="match status" value="1"/>
</dbReference>
<dbReference type="InterPro" id="IPR036590">
    <property type="entry name" value="SRAP-like"/>
</dbReference>
<dbReference type="STRING" id="1219043.SCH01S_48_01490"/>
<evidence type="ECO:0000313" key="10">
    <source>
        <dbReference type="Proteomes" id="UP000033202"/>
    </source>
</evidence>
<evidence type="ECO:0000313" key="9">
    <source>
        <dbReference type="EMBL" id="GAO40488.1"/>
    </source>
</evidence>
<organism evidence="9 10">
    <name type="scientific">Sphingomonas changbaiensis NBRC 104936</name>
    <dbReference type="NCBI Taxonomy" id="1219043"/>
    <lineage>
        <taxon>Bacteria</taxon>
        <taxon>Pseudomonadati</taxon>
        <taxon>Pseudomonadota</taxon>
        <taxon>Alphaproteobacteria</taxon>
        <taxon>Sphingomonadales</taxon>
        <taxon>Sphingomonadaceae</taxon>
        <taxon>Sphingomonas</taxon>
    </lineage>
</organism>
<dbReference type="GO" id="GO:0016829">
    <property type="term" value="F:lyase activity"/>
    <property type="evidence" value="ECO:0007669"/>
    <property type="project" value="UniProtKB-KW"/>
</dbReference>
<keyword evidence="10" id="KW-1185">Reference proteome</keyword>
<dbReference type="GO" id="GO:0006508">
    <property type="term" value="P:proteolysis"/>
    <property type="evidence" value="ECO:0007669"/>
    <property type="project" value="UniProtKB-KW"/>
</dbReference>
<dbReference type="EC" id="3.4.-.-" evidence="8"/>
<comment type="caution">
    <text evidence="9">The sequence shown here is derived from an EMBL/GenBank/DDBJ whole genome shotgun (WGS) entry which is preliminary data.</text>
</comment>
<protein>
    <recommendedName>
        <fullName evidence="8">Abasic site processing protein</fullName>
        <ecNumber evidence="8">3.4.-.-</ecNumber>
    </recommendedName>
</protein>
<evidence type="ECO:0000256" key="5">
    <source>
        <dbReference type="ARBA" id="ARBA00023124"/>
    </source>
</evidence>
<evidence type="ECO:0000256" key="7">
    <source>
        <dbReference type="ARBA" id="ARBA00023239"/>
    </source>
</evidence>
<dbReference type="EMBL" id="BBWU01000048">
    <property type="protein sequence ID" value="GAO40488.1"/>
    <property type="molecule type" value="Genomic_DNA"/>
</dbReference>
<name>A0A0E9MSP3_9SPHN</name>
<keyword evidence="5" id="KW-0190">Covalent protein-DNA linkage</keyword>
<sequence length="193" mass="21407">MCSDYRLRTELVGVEKALERAGLAVAYPEGRPNLGPRDDIRITDRAPIVRASIDGAELVQRRWSWPGPGGKPVYNFRSDGRAFASGRCLILADGFYEFTAHSDPASKRKHKWLFTLNGTDMFGIAGLWRADPAVGEAFTMLTCEPAPDVAPYHNRSIVILPPRHWSRWLDPAEPARDLLKPLAAGSLAVEQIN</sequence>
<evidence type="ECO:0000256" key="3">
    <source>
        <dbReference type="ARBA" id="ARBA00022763"/>
    </source>
</evidence>
<dbReference type="PANTHER" id="PTHR13604">
    <property type="entry name" value="DC12-RELATED"/>
    <property type="match status" value="1"/>
</dbReference>
<dbReference type="AlphaFoldDB" id="A0A0E9MSP3"/>
<keyword evidence="6" id="KW-0238">DNA-binding</keyword>
<dbReference type="GO" id="GO:0106300">
    <property type="term" value="P:protein-DNA covalent cross-linking repair"/>
    <property type="evidence" value="ECO:0007669"/>
    <property type="project" value="InterPro"/>
</dbReference>
<keyword evidence="4 8" id="KW-0378">Hydrolase</keyword>
<dbReference type="Gene3D" id="3.90.1680.10">
    <property type="entry name" value="SOS response associated peptidase-like"/>
    <property type="match status" value="1"/>
</dbReference>
<comment type="similarity">
    <text evidence="1 8">Belongs to the SOS response-associated peptidase family.</text>
</comment>
<dbReference type="GO" id="GO:0008233">
    <property type="term" value="F:peptidase activity"/>
    <property type="evidence" value="ECO:0007669"/>
    <property type="project" value="UniProtKB-KW"/>
</dbReference>
<dbReference type="PANTHER" id="PTHR13604:SF0">
    <property type="entry name" value="ABASIC SITE PROCESSING PROTEIN HMCES"/>
    <property type="match status" value="1"/>
</dbReference>
<evidence type="ECO:0000256" key="6">
    <source>
        <dbReference type="ARBA" id="ARBA00023125"/>
    </source>
</evidence>
<dbReference type="GO" id="GO:0003697">
    <property type="term" value="F:single-stranded DNA binding"/>
    <property type="evidence" value="ECO:0007669"/>
    <property type="project" value="InterPro"/>
</dbReference>
<keyword evidence="7" id="KW-0456">Lyase</keyword>
<proteinExistence type="inferred from homology"/>
<dbReference type="InterPro" id="IPR003738">
    <property type="entry name" value="SRAP"/>
</dbReference>